<evidence type="ECO:0000256" key="1">
    <source>
        <dbReference type="SAM" id="MobiDB-lite"/>
    </source>
</evidence>
<feature type="region of interest" description="Disordered" evidence="1">
    <location>
        <begin position="162"/>
        <end position="181"/>
    </location>
</feature>
<gene>
    <name evidence="2" type="ORF">IAB99_07235</name>
</gene>
<dbReference type="AlphaFoldDB" id="A0A9D9I7V8"/>
<organism evidence="2 3">
    <name type="scientific">Candidatus Cryptobacteroides faecipullorum</name>
    <dbReference type="NCBI Taxonomy" id="2840764"/>
    <lineage>
        <taxon>Bacteria</taxon>
        <taxon>Pseudomonadati</taxon>
        <taxon>Bacteroidota</taxon>
        <taxon>Bacteroidia</taxon>
        <taxon>Bacteroidales</taxon>
        <taxon>Candidatus Cryptobacteroides</taxon>
    </lineage>
</organism>
<reference evidence="2" key="2">
    <citation type="journal article" date="2021" name="PeerJ">
        <title>Extensive microbial diversity within the chicken gut microbiome revealed by metagenomics and culture.</title>
        <authorList>
            <person name="Gilroy R."/>
            <person name="Ravi A."/>
            <person name="Getino M."/>
            <person name="Pursley I."/>
            <person name="Horton D.L."/>
            <person name="Alikhan N.F."/>
            <person name="Baker D."/>
            <person name="Gharbi K."/>
            <person name="Hall N."/>
            <person name="Watson M."/>
            <person name="Adriaenssens E.M."/>
            <person name="Foster-Nyarko E."/>
            <person name="Jarju S."/>
            <person name="Secka A."/>
            <person name="Antonio M."/>
            <person name="Oren A."/>
            <person name="Chaudhuri R.R."/>
            <person name="La Ragione R."/>
            <person name="Hildebrand F."/>
            <person name="Pallen M.J."/>
        </authorList>
    </citation>
    <scope>NUCLEOTIDE SEQUENCE</scope>
    <source>
        <strain evidence="2">B1-15692</strain>
    </source>
</reference>
<comment type="caution">
    <text evidence="2">The sequence shown here is derived from an EMBL/GenBank/DDBJ whole genome shotgun (WGS) entry which is preliminary data.</text>
</comment>
<proteinExistence type="predicted"/>
<evidence type="ECO:0000313" key="3">
    <source>
        <dbReference type="Proteomes" id="UP000823660"/>
    </source>
</evidence>
<dbReference type="EMBL" id="JADIMH010000041">
    <property type="protein sequence ID" value="MBO8467541.1"/>
    <property type="molecule type" value="Genomic_DNA"/>
</dbReference>
<accession>A0A9D9I7V8</accession>
<evidence type="ECO:0000313" key="2">
    <source>
        <dbReference type="EMBL" id="MBO8467541.1"/>
    </source>
</evidence>
<reference evidence="2" key="1">
    <citation type="submission" date="2020-10" db="EMBL/GenBank/DDBJ databases">
        <authorList>
            <person name="Gilroy R."/>
        </authorList>
    </citation>
    <scope>NUCLEOTIDE SEQUENCE</scope>
    <source>
        <strain evidence="2">B1-15692</strain>
    </source>
</reference>
<feature type="compositionally biased region" description="Polar residues" evidence="1">
    <location>
        <begin position="162"/>
        <end position="174"/>
    </location>
</feature>
<name>A0A9D9I7V8_9BACT</name>
<sequence>MFQNLRANSQIYILHKDAKPYVEVAIITGVTPPKPKYPVGIPQVGQLPHLEMVVDLTAQVGGRTDTYQALPAGAEIADFGQNGNMVISCSREAMNSEISAMKQRSLEIINSVQYHQGVIAGCDEMLNALNPEYAEKQRQDKEISDLKRQMAELMEMNRQMMQQLNVPETPSPESRTNKKVE</sequence>
<protein>
    <submittedName>
        <fullName evidence="2">Uncharacterized protein</fullName>
    </submittedName>
</protein>
<dbReference type="Proteomes" id="UP000823660">
    <property type="component" value="Unassembled WGS sequence"/>
</dbReference>